<protein>
    <submittedName>
        <fullName evidence="1">Uncharacterized protein</fullName>
    </submittedName>
</protein>
<gene>
    <name evidence="1" type="ORF">Vadar_025223</name>
</gene>
<dbReference type="Proteomes" id="UP000828048">
    <property type="component" value="Chromosome 8"/>
</dbReference>
<reference evidence="1 2" key="1">
    <citation type="journal article" date="2021" name="Hortic Res">
        <title>High-quality reference genome and annotation aids understanding of berry development for evergreen blueberry (Vaccinium darrowii).</title>
        <authorList>
            <person name="Yu J."/>
            <person name="Hulse-Kemp A.M."/>
            <person name="Babiker E."/>
            <person name="Staton M."/>
        </authorList>
    </citation>
    <scope>NUCLEOTIDE SEQUENCE [LARGE SCALE GENOMIC DNA]</scope>
    <source>
        <strain evidence="2">cv. NJ 8807/NJ 8810</strain>
        <tissue evidence="1">Young leaf</tissue>
    </source>
</reference>
<accession>A0ACB7YH28</accession>
<proteinExistence type="predicted"/>
<evidence type="ECO:0000313" key="2">
    <source>
        <dbReference type="Proteomes" id="UP000828048"/>
    </source>
</evidence>
<evidence type="ECO:0000313" key="1">
    <source>
        <dbReference type="EMBL" id="KAH7852477.1"/>
    </source>
</evidence>
<keyword evidence="2" id="KW-1185">Reference proteome</keyword>
<dbReference type="EMBL" id="CM037158">
    <property type="protein sequence ID" value="KAH7852477.1"/>
    <property type="molecule type" value="Genomic_DNA"/>
</dbReference>
<name>A0ACB7YH28_9ERIC</name>
<sequence>METFISNTTTGSDLKPRSDERFLDSDGLITEESLSQKLEKAGLGSNDDENINGDDGGGSLHPLRPYAEDCPFYIRTGTCKFGLNCRFNHPVSRANQKWGKEKEKEKAKVEVLEKPENIECKYYLTAEGCKYGKSCRYRHSKAESEIAPPELNFLGLPIRSGEKECPFYMRNGSCGYGTRCKFHHPDPTTVGGYDPNSSTRNDESIDQIITPAHYNGESIPLNVTSEASQPAQATWSTHVLSDKAAPFHLENYSPYMPTMLFLPQEALPTPEWNEYQAPYFPDQMTRQLFSPAAKETYVSSQVEEYPERPGVPECDYFMRTGTCKYKSACRYHHPRNQAPKADCVLNDMGLPLRPGRKICRHYEQLGICKFGHACLFDHPVNESSTFPVRSPLR</sequence>
<comment type="caution">
    <text evidence="1">The sequence shown here is derived from an EMBL/GenBank/DDBJ whole genome shotgun (WGS) entry which is preliminary data.</text>
</comment>
<organism evidence="1 2">
    <name type="scientific">Vaccinium darrowii</name>
    <dbReference type="NCBI Taxonomy" id="229202"/>
    <lineage>
        <taxon>Eukaryota</taxon>
        <taxon>Viridiplantae</taxon>
        <taxon>Streptophyta</taxon>
        <taxon>Embryophyta</taxon>
        <taxon>Tracheophyta</taxon>
        <taxon>Spermatophyta</taxon>
        <taxon>Magnoliopsida</taxon>
        <taxon>eudicotyledons</taxon>
        <taxon>Gunneridae</taxon>
        <taxon>Pentapetalae</taxon>
        <taxon>asterids</taxon>
        <taxon>Ericales</taxon>
        <taxon>Ericaceae</taxon>
        <taxon>Vaccinioideae</taxon>
        <taxon>Vaccinieae</taxon>
        <taxon>Vaccinium</taxon>
    </lineage>
</organism>